<name>A0AAD8NP86_TARER</name>
<evidence type="ECO:0000259" key="1">
    <source>
        <dbReference type="PROSITE" id="PS50011"/>
    </source>
</evidence>
<organism evidence="2 3">
    <name type="scientific">Tagetes erecta</name>
    <name type="common">African marigold</name>
    <dbReference type="NCBI Taxonomy" id="13708"/>
    <lineage>
        <taxon>Eukaryota</taxon>
        <taxon>Viridiplantae</taxon>
        <taxon>Streptophyta</taxon>
        <taxon>Embryophyta</taxon>
        <taxon>Tracheophyta</taxon>
        <taxon>Spermatophyta</taxon>
        <taxon>Magnoliopsida</taxon>
        <taxon>eudicotyledons</taxon>
        <taxon>Gunneridae</taxon>
        <taxon>Pentapetalae</taxon>
        <taxon>asterids</taxon>
        <taxon>campanulids</taxon>
        <taxon>Asterales</taxon>
        <taxon>Asteraceae</taxon>
        <taxon>Asteroideae</taxon>
        <taxon>Heliantheae alliance</taxon>
        <taxon>Tageteae</taxon>
        <taxon>Tagetes</taxon>
    </lineage>
</organism>
<keyword evidence="3" id="KW-1185">Reference proteome</keyword>
<dbReference type="SUPFAM" id="SSF56112">
    <property type="entry name" value="Protein kinase-like (PK-like)"/>
    <property type="match status" value="1"/>
</dbReference>
<evidence type="ECO:0000313" key="2">
    <source>
        <dbReference type="EMBL" id="KAK1415563.1"/>
    </source>
</evidence>
<feature type="domain" description="Protein kinase" evidence="1">
    <location>
        <begin position="1"/>
        <end position="154"/>
    </location>
</feature>
<dbReference type="Pfam" id="PF07714">
    <property type="entry name" value="PK_Tyr_Ser-Thr"/>
    <property type="match status" value="1"/>
</dbReference>
<dbReference type="InterPro" id="IPR000719">
    <property type="entry name" value="Prot_kinase_dom"/>
</dbReference>
<dbReference type="GO" id="GO:0016020">
    <property type="term" value="C:membrane"/>
    <property type="evidence" value="ECO:0007669"/>
    <property type="project" value="TreeGrafter"/>
</dbReference>
<gene>
    <name evidence="2" type="ORF">QVD17_31346</name>
</gene>
<dbReference type="Gene3D" id="1.10.510.10">
    <property type="entry name" value="Transferase(Phosphotransferase) domain 1"/>
    <property type="match status" value="1"/>
</dbReference>
<sequence>MVAHVGDFGFARFVETSYHTSSSTGIRGTIGYTAPEYGVGSMMRSSGDVYSYGILLLEVMTGKMPNDGIFEEGLSLHKFASMALPNHAMDVIDVNILNVYQEDKISMQNNEAYTKKVEECLTSIIKIGVVCSVESPTLRMDMKTVVHELQHIALTLQNN</sequence>
<proteinExistence type="predicted"/>
<dbReference type="PANTHER" id="PTHR48055:SF55">
    <property type="entry name" value="PROTEIN KINASE DOMAIN-CONTAINING PROTEIN"/>
    <property type="match status" value="1"/>
</dbReference>
<dbReference type="EMBL" id="JAUHHV010000008">
    <property type="protein sequence ID" value="KAK1415563.1"/>
    <property type="molecule type" value="Genomic_DNA"/>
</dbReference>
<evidence type="ECO:0000313" key="3">
    <source>
        <dbReference type="Proteomes" id="UP001229421"/>
    </source>
</evidence>
<dbReference type="InterPro" id="IPR011009">
    <property type="entry name" value="Kinase-like_dom_sf"/>
</dbReference>
<dbReference type="InterPro" id="IPR001245">
    <property type="entry name" value="Ser-Thr/Tyr_kinase_cat_dom"/>
</dbReference>
<protein>
    <recommendedName>
        <fullName evidence="1">Protein kinase domain-containing protein</fullName>
    </recommendedName>
</protein>
<dbReference type="InterPro" id="IPR051564">
    <property type="entry name" value="LRR_receptor-like_kinase"/>
</dbReference>
<dbReference type="Proteomes" id="UP001229421">
    <property type="component" value="Unassembled WGS sequence"/>
</dbReference>
<comment type="caution">
    <text evidence="2">The sequence shown here is derived from an EMBL/GenBank/DDBJ whole genome shotgun (WGS) entry which is preliminary data.</text>
</comment>
<dbReference type="GO" id="GO:0004672">
    <property type="term" value="F:protein kinase activity"/>
    <property type="evidence" value="ECO:0007669"/>
    <property type="project" value="InterPro"/>
</dbReference>
<dbReference type="PROSITE" id="PS50011">
    <property type="entry name" value="PROTEIN_KINASE_DOM"/>
    <property type="match status" value="1"/>
</dbReference>
<dbReference type="AlphaFoldDB" id="A0AAD8NP86"/>
<dbReference type="PANTHER" id="PTHR48055">
    <property type="entry name" value="LEUCINE-RICH REPEAT RECEPTOR PROTEIN KINASE EMS1"/>
    <property type="match status" value="1"/>
</dbReference>
<reference evidence="2" key="1">
    <citation type="journal article" date="2023" name="bioRxiv">
        <title>Improved chromosome-level genome assembly for marigold (Tagetes erecta).</title>
        <authorList>
            <person name="Jiang F."/>
            <person name="Yuan L."/>
            <person name="Wang S."/>
            <person name="Wang H."/>
            <person name="Xu D."/>
            <person name="Wang A."/>
            <person name="Fan W."/>
        </authorList>
    </citation>
    <scope>NUCLEOTIDE SEQUENCE</scope>
    <source>
        <strain evidence="2">WSJ</strain>
        <tissue evidence="2">Leaf</tissue>
    </source>
</reference>
<dbReference type="GO" id="GO:0005524">
    <property type="term" value="F:ATP binding"/>
    <property type="evidence" value="ECO:0007669"/>
    <property type="project" value="InterPro"/>
</dbReference>
<accession>A0AAD8NP86</accession>